<name>A0A0K2URT2_LEPSM</name>
<reference evidence="1" key="1">
    <citation type="submission" date="2014-05" db="EMBL/GenBank/DDBJ databases">
        <authorList>
            <person name="Chronopoulou M."/>
        </authorList>
    </citation>
    <scope>NUCLEOTIDE SEQUENCE</scope>
    <source>
        <tissue evidence="1">Whole organism</tissue>
    </source>
</reference>
<protein>
    <submittedName>
        <fullName evidence="1">Uncharacterized protein</fullName>
    </submittedName>
</protein>
<organism evidence="1">
    <name type="scientific">Lepeophtheirus salmonis</name>
    <name type="common">Salmon louse</name>
    <name type="synonym">Caligus salmonis</name>
    <dbReference type="NCBI Taxonomy" id="72036"/>
    <lineage>
        <taxon>Eukaryota</taxon>
        <taxon>Metazoa</taxon>
        <taxon>Ecdysozoa</taxon>
        <taxon>Arthropoda</taxon>
        <taxon>Crustacea</taxon>
        <taxon>Multicrustacea</taxon>
        <taxon>Hexanauplia</taxon>
        <taxon>Copepoda</taxon>
        <taxon>Siphonostomatoida</taxon>
        <taxon>Caligidae</taxon>
        <taxon>Lepeophtheirus</taxon>
    </lineage>
</organism>
<evidence type="ECO:0000313" key="1">
    <source>
        <dbReference type="EMBL" id="CDW40582.1"/>
    </source>
</evidence>
<dbReference type="AlphaFoldDB" id="A0A0K2URT2"/>
<dbReference type="EMBL" id="HACA01023221">
    <property type="protein sequence ID" value="CDW40582.1"/>
    <property type="molecule type" value="Transcribed_RNA"/>
</dbReference>
<proteinExistence type="predicted"/>
<accession>A0A0K2URT2</accession>
<sequence length="42" mass="4847">MDSNRSIIPNGDNPQQSITISTKKEIFREEIIILNRTSLLFL</sequence>